<keyword evidence="2" id="KW-1185">Reference proteome</keyword>
<comment type="caution">
    <text evidence="1">The sequence shown here is derived from an EMBL/GenBank/DDBJ whole genome shotgun (WGS) entry which is preliminary data.</text>
</comment>
<evidence type="ECO:0000313" key="1">
    <source>
        <dbReference type="EMBL" id="EYC45097.1"/>
    </source>
</evidence>
<dbReference type="AlphaFoldDB" id="A0A016X0S4"/>
<proteinExistence type="predicted"/>
<reference evidence="2" key="1">
    <citation type="journal article" date="2015" name="Nat. Genet.">
        <title>The genome and transcriptome of the zoonotic hookworm Ancylostoma ceylanicum identify infection-specific gene families.</title>
        <authorList>
            <person name="Schwarz E.M."/>
            <person name="Hu Y."/>
            <person name="Antoshechkin I."/>
            <person name="Miller M.M."/>
            <person name="Sternberg P.W."/>
            <person name="Aroian R.V."/>
        </authorList>
    </citation>
    <scope>NUCLEOTIDE SEQUENCE</scope>
    <source>
        <strain evidence="2">HY135</strain>
    </source>
</reference>
<organism evidence="1 2">
    <name type="scientific">Ancylostoma ceylanicum</name>
    <dbReference type="NCBI Taxonomy" id="53326"/>
    <lineage>
        <taxon>Eukaryota</taxon>
        <taxon>Metazoa</taxon>
        <taxon>Ecdysozoa</taxon>
        <taxon>Nematoda</taxon>
        <taxon>Chromadorea</taxon>
        <taxon>Rhabditida</taxon>
        <taxon>Rhabditina</taxon>
        <taxon>Rhabditomorpha</taxon>
        <taxon>Strongyloidea</taxon>
        <taxon>Ancylostomatidae</taxon>
        <taxon>Ancylostomatinae</taxon>
        <taxon>Ancylostoma</taxon>
    </lineage>
</organism>
<dbReference type="Proteomes" id="UP000024635">
    <property type="component" value="Unassembled WGS sequence"/>
</dbReference>
<protein>
    <submittedName>
        <fullName evidence="1">Uncharacterized protein</fullName>
    </submittedName>
</protein>
<accession>A0A016X0S4</accession>
<sequence>MHCYTCCDVAQSTHSVAGQLSGSSRTSLAPSRRQHQLQLQYPTASPPFSARVAPNETTRTHRHERRMLITERAIFRIWKQELWKLVLHYQSCMYVSMWMVPSISIKC</sequence>
<dbReference type="EMBL" id="JARK01000039">
    <property type="protein sequence ID" value="EYC45097.1"/>
    <property type="molecule type" value="Genomic_DNA"/>
</dbReference>
<evidence type="ECO:0000313" key="2">
    <source>
        <dbReference type="Proteomes" id="UP000024635"/>
    </source>
</evidence>
<name>A0A016X0S4_9BILA</name>
<gene>
    <name evidence="1" type="primary">Acey_s0439.g1502</name>
    <name evidence="1" type="ORF">Y032_0439g1502</name>
</gene>